<keyword evidence="3" id="KW-1185">Reference proteome</keyword>
<sequence length="227" mass="25163">MVYIDEASLTASQLAAIKAVLEAQSSSKPGWLDAPATLWNIWLGLLGSFLCTLVAHCLVAAILGRGPYRDGRLDAVDKVIIKFCTTLGVLTLVIPLSVPGFCVAVVVLSVWIFALPFGWFLEKEVHISDAAQWVARACYEVALALYALALVFWRLIAFVLGFVAAIGRYIVIRAVECLQESHRRHKEADDAYSKGLKDWINKYDDMRLVEGVMVHWSDKALEHGEDD</sequence>
<gene>
    <name evidence="2" type="ORF">CLAFUR5_12996</name>
</gene>
<keyword evidence="1" id="KW-0812">Transmembrane</keyword>
<dbReference type="GeneID" id="71992874"/>
<reference evidence="2" key="1">
    <citation type="submission" date="2021-12" db="EMBL/GenBank/DDBJ databases">
        <authorList>
            <person name="Zaccaron A."/>
            <person name="Stergiopoulos I."/>
        </authorList>
    </citation>
    <scope>NUCLEOTIDE SEQUENCE</scope>
    <source>
        <strain evidence="2">Race5_Kim</strain>
    </source>
</reference>
<dbReference type="KEGG" id="ffu:CLAFUR5_12996"/>
<dbReference type="RefSeq" id="XP_047768205.1">
    <property type="nucleotide sequence ID" value="XM_047912144.1"/>
</dbReference>
<evidence type="ECO:0000313" key="3">
    <source>
        <dbReference type="Proteomes" id="UP000756132"/>
    </source>
</evidence>
<protein>
    <recommendedName>
        <fullName evidence="4">Transmembrane protein</fullName>
    </recommendedName>
</protein>
<proteinExistence type="predicted"/>
<keyword evidence="1" id="KW-0472">Membrane</keyword>
<name>A0A9Q8PK37_PASFU</name>
<feature type="transmembrane region" description="Helical" evidence="1">
    <location>
        <begin position="41"/>
        <end position="63"/>
    </location>
</feature>
<feature type="transmembrane region" description="Helical" evidence="1">
    <location>
        <begin position="155"/>
        <end position="175"/>
    </location>
</feature>
<accession>A0A9Q8PK37</accession>
<dbReference type="Proteomes" id="UP000756132">
    <property type="component" value="Chromosome 11"/>
</dbReference>
<keyword evidence="1" id="KW-1133">Transmembrane helix</keyword>
<evidence type="ECO:0000256" key="1">
    <source>
        <dbReference type="SAM" id="Phobius"/>
    </source>
</evidence>
<organism evidence="2 3">
    <name type="scientific">Passalora fulva</name>
    <name type="common">Tomato leaf mold</name>
    <name type="synonym">Cladosporium fulvum</name>
    <dbReference type="NCBI Taxonomy" id="5499"/>
    <lineage>
        <taxon>Eukaryota</taxon>
        <taxon>Fungi</taxon>
        <taxon>Dikarya</taxon>
        <taxon>Ascomycota</taxon>
        <taxon>Pezizomycotina</taxon>
        <taxon>Dothideomycetes</taxon>
        <taxon>Dothideomycetidae</taxon>
        <taxon>Mycosphaerellales</taxon>
        <taxon>Mycosphaerellaceae</taxon>
        <taxon>Fulvia</taxon>
    </lineage>
</organism>
<reference evidence="2" key="2">
    <citation type="journal article" date="2022" name="Microb. Genom.">
        <title>A chromosome-scale genome assembly of the tomato pathogen Cladosporium fulvum reveals a compartmentalized genome architecture and the presence of a dispensable chromosome.</title>
        <authorList>
            <person name="Zaccaron A.Z."/>
            <person name="Chen L.H."/>
            <person name="Samaras A."/>
            <person name="Stergiopoulos I."/>
        </authorList>
    </citation>
    <scope>NUCLEOTIDE SEQUENCE</scope>
    <source>
        <strain evidence="2">Race5_Kim</strain>
    </source>
</reference>
<dbReference type="EMBL" id="CP090173">
    <property type="protein sequence ID" value="UJO23839.1"/>
    <property type="molecule type" value="Genomic_DNA"/>
</dbReference>
<feature type="transmembrane region" description="Helical" evidence="1">
    <location>
        <begin position="100"/>
        <end position="121"/>
    </location>
</feature>
<evidence type="ECO:0000313" key="2">
    <source>
        <dbReference type="EMBL" id="UJO23839.1"/>
    </source>
</evidence>
<dbReference type="AlphaFoldDB" id="A0A9Q8PK37"/>
<evidence type="ECO:0008006" key="4">
    <source>
        <dbReference type="Google" id="ProtNLM"/>
    </source>
</evidence>